<keyword evidence="3" id="KW-1185">Reference proteome</keyword>
<sequence>MVPGVKILGLKVNFGALEEVKMLVSCLRCFPNVEILHIEVTPSIYSTLSCSVILQQKASWLFSCVIHL</sequence>
<proteinExistence type="predicted"/>
<evidence type="ECO:0000259" key="1">
    <source>
        <dbReference type="Pfam" id="PF24758"/>
    </source>
</evidence>
<protein>
    <recommendedName>
        <fullName evidence="1">F-box/LRR-repeat protein 15/At3g58940/PEG3-like LRR domain-containing protein</fullName>
    </recommendedName>
</protein>
<evidence type="ECO:0000313" key="3">
    <source>
        <dbReference type="Proteomes" id="UP000015105"/>
    </source>
</evidence>
<organism evidence="2 3">
    <name type="scientific">Aegilops tauschii subsp. strangulata</name>
    <name type="common">Goatgrass</name>
    <dbReference type="NCBI Taxonomy" id="200361"/>
    <lineage>
        <taxon>Eukaryota</taxon>
        <taxon>Viridiplantae</taxon>
        <taxon>Streptophyta</taxon>
        <taxon>Embryophyta</taxon>
        <taxon>Tracheophyta</taxon>
        <taxon>Spermatophyta</taxon>
        <taxon>Magnoliopsida</taxon>
        <taxon>Liliopsida</taxon>
        <taxon>Poales</taxon>
        <taxon>Poaceae</taxon>
        <taxon>BOP clade</taxon>
        <taxon>Pooideae</taxon>
        <taxon>Triticodae</taxon>
        <taxon>Triticeae</taxon>
        <taxon>Triticinae</taxon>
        <taxon>Aegilops</taxon>
    </lineage>
</organism>
<dbReference type="Proteomes" id="UP000015105">
    <property type="component" value="Chromosome 6D"/>
</dbReference>
<accession>A0A453PH64</accession>
<dbReference type="EnsemblPlants" id="AET6Gv20730400.3">
    <property type="protein sequence ID" value="AET6Gv20730400.3"/>
    <property type="gene ID" value="AET6Gv20730400"/>
</dbReference>
<dbReference type="AlphaFoldDB" id="A0A453PH64"/>
<name>A0A453PH64_AEGTS</name>
<feature type="domain" description="F-box/LRR-repeat protein 15/At3g58940/PEG3-like LRR" evidence="1">
    <location>
        <begin position="1"/>
        <end position="38"/>
    </location>
</feature>
<reference evidence="2" key="4">
    <citation type="submission" date="2019-03" db="UniProtKB">
        <authorList>
            <consortium name="EnsemblPlants"/>
        </authorList>
    </citation>
    <scope>IDENTIFICATION</scope>
</reference>
<dbReference type="InterPro" id="IPR055411">
    <property type="entry name" value="LRR_FXL15/At3g58940/PEG3-like"/>
</dbReference>
<dbReference type="Gramene" id="AET6Gv20730400.3">
    <property type="protein sequence ID" value="AET6Gv20730400.3"/>
    <property type="gene ID" value="AET6Gv20730400"/>
</dbReference>
<dbReference type="Pfam" id="PF24758">
    <property type="entry name" value="LRR_At5g56370"/>
    <property type="match status" value="1"/>
</dbReference>
<reference evidence="3" key="2">
    <citation type="journal article" date="2017" name="Nat. Plants">
        <title>The Aegilops tauschii genome reveals multiple impacts of transposons.</title>
        <authorList>
            <person name="Zhao G."/>
            <person name="Zou C."/>
            <person name="Li K."/>
            <person name="Wang K."/>
            <person name="Li T."/>
            <person name="Gao L."/>
            <person name="Zhang X."/>
            <person name="Wang H."/>
            <person name="Yang Z."/>
            <person name="Liu X."/>
            <person name="Jiang W."/>
            <person name="Mao L."/>
            <person name="Kong X."/>
            <person name="Jiao Y."/>
            <person name="Jia J."/>
        </authorList>
    </citation>
    <scope>NUCLEOTIDE SEQUENCE [LARGE SCALE GENOMIC DNA]</scope>
    <source>
        <strain evidence="3">cv. AL8/78</strain>
    </source>
</reference>
<reference evidence="2" key="5">
    <citation type="journal article" date="2021" name="G3 (Bethesda)">
        <title>Aegilops tauschii genome assembly Aet v5.0 features greater sequence contiguity and improved annotation.</title>
        <authorList>
            <person name="Wang L."/>
            <person name="Zhu T."/>
            <person name="Rodriguez J.C."/>
            <person name="Deal K.R."/>
            <person name="Dubcovsky J."/>
            <person name="McGuire P.E."/>
            <person name="Lux T."/>
            <person name="Spannagl M."/>
            <person name="Mayer K.F.X."/>
            <person name="Baldrich P."/>
            <person name="Meyers B.C."/>
            <person name="Huo N."/>
            <person name="Gu Y.Q."/>
            <person name="Zhou H."/>
            <person name="Devos K.M."/>
            <person name="Bennetzen J.L."/>
            <person name="Unver T."/>
            <person name="Budak H."/>
            <person name="Gulick P.J."/>
            <person name="Galiba G."/>
            <person name="Kalapos B."/>
            <person name="Nelson D.R."/>
            <person name="Li P."/>
            <person name="You F.M."/>
            <person name="Luo M.C."/>
            <person name="Dvorak J."/>
        </authorList>
    </citation>
    <scope>NUCLEOTIDE SEQUENCE [LARGE SCALE GENOMIC DNA]</scope>
    <source>
        <strain evidence="2">cv. AL8/78</strain>
    </source>
</reference>
<reference evidence="3" key="1">
    <citation type="journal article" date="2014" name="Science">
        <title>Ancient hybridizations among the ancestral genomes of bread wheat.</title>
        <authorList>
            <consortium name="International Wheat Genome Sequencing Consortium,"/>
            <person name="Marcussen T."/>
            <person name="Sandve S.R."/>
            <person name="Heier L."/>
            <person name="Spannagl M."/>
            <person name="Pfeifer M."/>
            <person name="Jakobsen K.S."/>
            <person name="Wulff B.B."/>
            <person name="Steuernagel B."/>
            <person name="Mayer K.F."/>
            <person name="Olsen O.A."/>
        </authorList>
    </citation>
    <scope>NUCLEOTIDE SEQUENCE [LARGE SCALE GENOMIC DNA]</scope>
    <source>
        <strain evidence="3">cv. AL8/78</strain>
    </source>
</reference>
<reference evidence="2" key="3">
    <citation type="journal article" date="2017" name="Nature">
        <title>Genome sequence of the progenitor of the wheat D genome Aegilops tauschii.</title>
        <authorList>
            <person name="Luo M.C."/>
            <person name="Gu Y.Q."/>
            <person name="Puiu D."/>
            <person name="Wang H."/>
            <person name="Twardziok S.O."/>
            <person name="Deal K.R."/>
            <person name="Huo N."/>
            <person name="Zhu T."/>
            <person name="Wang L."/>
            <person name="Wang Y."/>
            <person name="McGuire P.E."/>
            <person name="Liu S."/>
            <person name="Long H."/>
            <person name="Ramasamy R.K."/>
            <person name="Rodriguez J.C."/>
            <person name="Van S.L."/>
            <person name="Yuan L."/>
            <person name="Wang Z."/>
            <person name="Xia Z."/>
            <person name="Xiao L."/>
            <person name="Anderson O.D."/>
            <person name="Ouyang S."/>
            <person name="Liang Y."/>
            <person name="Zimin A.V."/>
            <person name="Pertea G."/>
            <person name="Qi P."/>
            <person name="Bennetzen J.L."/>
            <person name="Dai X."/>
            <person name="Dawson M.W."/>
            <person name="Muller H.G."/>
            <person name="Kugler K."/>
            <person name="Rivarola-Duarte L."/>
            <person name="Spannagl M."/>
            <person name="Mayer K.F.X."/>
            <person name="Lu F.H."/>
            <person name="Bevan M.W."/>
            <person name="Leroy P."/>
            <person name="Li P."/>
            <person name="You F.M."/>
            <person name="Sun Q."/>
            <person name="Liu Z."/>
            <person name="Lyons E."/>
            <person name="Wicker T."/>
            <person name="Salzberg S.L."/>
            <person name="Devos K.M."/>
            <person name="Dvorak J."/>
        </authorList>
    </citation>
    <scope>NUCLEOTIDE SEQUENCE [LARGE SCALE GENOMIC DNA]</scope>
    <source>
        <strain evidence="2">cv. AL8/78</strain>
    </source>
</reference>
<evidence type="ECO:0000313" key="2">
    <source>
        <dbReference type="EnsemblPlants" id="AET6Gv20730400.3"/>
    </source>
</evidence>